<dbReference type="InterPro" id="IPR036278">
    <property type="entry name" value="Sialidase_sf"/>
</dbReference>
<evidence type="ECO:0000313" key="3">
    <source>
        <dbReference type="Proteomes" id="UP001597110"/>
    </source>
</evidence>
<dbReference type="PANTHER" id="PTHR43752">
    <property type="entry name" value="BNR/ASP-BOX REPEAT FAMILY PROTEIN"/>
    <property type="match status" value="1"/>
</dbReference>
<name>A0ABW2Y7L1_9GAMM</name>
<keyword evidence="3" id="KW-1185">Reference proteome</keyword>
<dbReference type="EMBL" id="JBHTIF010000001">
    <property type="protein sequence ID" value="MFD0724068.1"/>
    <property type="molecule type" value="Genomic_DNA"/>
</dbReference>
<dbReference type="EC" id="3.2.1.-" evidence="2"/>
<dbReference type="GO" id="GO:0016798">
    <property type="term" value="F:hydrolase activity, acting on glycosyl bonds"/>
    <property type="evidence" value="ECO:0007669"/>
    <property type="project" value="UniProtKB-KW"/>
</dbReference>
<proteinExistence type="predicted"/>
<keyword evidence="2" id="KW-0378">Hydrolase</keyword>
<evidence type="ECO:0000256" key="1">
    <source>
        <dbReference type="SAM" id="SignalP"/>
    </source>
</evidence>
<keyword evidence="2" id="KW-0326">Glycosidase</keyword>
<dbReference type="Gene3D" id="2.120.10.10">
    <property type="match status" value="3"/>
</dbReference>
<keyword evidence="1" id="KW-0732">Signal</keyword>
<dbReference type="PANTHER" id="PTHR43752:SF2">
    <property type="entry name" value="BNR_ASP-BOX REPEAT FAMILY PROTEIN"/>
    <property type="match status" value="1"/>
</dbReference>
<comment type="caution">
    <text evidence="2">The sequence shown here is derived from an EMBL/GenBank/DDBJ whole genome shotgun (WGS) entry which is preliminary data.</text>
</comment>
<feature type="chain" id="PRO_5045850744" evidence="1">
    <location>
        <begin position="33"/>
        <end position="557"/>
    </location>
</feature>
<organism evidence="2 3">
    <name type="scientific">Lysobacter brunescens</name>
    <dbReference type="NCBI Taxonomy" id="262323"/>
    <lineage>
        <taxon>Bacteria</taxon>
        <taxon>Pseudomonadati</taxon>
        <taxon>Pseudomonadota</taxon>
        <taxon>Gammaproteobacteria</taxon>
        <taxon>Lysobacterales</taxon>
        <taxon>Lysobacteraceae</taxon>
        <taxon>Lysobacter</taxon>
    </lineage>
</organism>
<protein>
    <submittedName>
        <fullName evidence="2">Sialidase family protein</fullName>
        <ecNumber evidence="2">3.2.1.-</ecNumber>
    </submittedName>
</protein>
<sequence length="557" mass="58818">MAIESAASSASCSSLRMALALSLAITASIALAQADRPRITGGPLPATRLTSAQSLASGPTPFTAGCDGVTPSGTLYVNAEVEPYVTVNPANPSILVGAWQQDRWSNGAARGLVAATSFDGGRSWQRTALPFSRCGGGTVMNGGNYERASDPWVSYSPNGVVHAMSLSVSGATSAMLASRSFDHGLSWSNPVTLIVDGAGAFNDKNAMTADPFDANYVYATWDRLVDANNTGPTVFTRTTNGGASWEGARVIFDPGTRAQTIANQVVVLSGGVLLNLFTQIDYPLGAPQRARVGVLRSLDRGATWSGPIYVSDLLAIGTRHPETGAAIRDGSIVPSIAAAPDGDVYIAWQDSRFSAGAIDAIAISRSSDGGLSWSAPTRVNAAPSVPAFTPSVHVTRDGVLGVSYYDFRSNTVATGLPTDYWLARSFDRGATWTEARVAEPFEMTLAPVANGLFVGDYQGLTSVAGRFLPFYSRTSAGDAANRTEIFASPFIDLGFPSAAKSLAAQRAELQSRQVPRQFRITPLVRHRVSENLRRRLKQPPGFGSGWIMPNVMRALQG</sequence>
<evidence type="ECO:0000313" key="2">
    <source>
        <dbReference type="EMBL" id="MFD0724068.1"/>
    </source>
</evidence>
<dbReference type="SUPFAM" id="SSF50939">
    <property type="entry name" value="Sialidases"/>
    <property type="match status" value="2"/>
</dbReference>
<gene>
    <name evidence="2" type="ORF">ACFQ0E_00500</name>
</gene>
<dbReference type="RefSeq" id="WP_386821751.1">
    <property type="nucleotide sequence ID" value="NZ_JBHTIF010000001.1"/>
</dbReference>
<accession>A0ABW2Y7L1</accession>
<dbReference type="CDD" id="cd15482">
    <property type="entry name" value="Sialidase_non-viral"/>
    <property type="match status" value="1"/>
</dbReference>
<feature type="signal peptide" evidence="1">
    <location>
        <begin position="1"/>
        <end position="32"/>
    </location>
</feature>
<dbReference type="Proteomes" id="UP001597110">
    <property type="component" value="Unassembled WGS sequence"/>
</dbReference>
<reference evidence="3" key="1">
    <citation type="journal article" date="2019" name="Int. J. Syst. Evol. Microbiol.">
        <title>The Global Catalogue of Microorganisms (GCM) 10K type strain sequencing project: providing services to taxonomists for standard genome sequencing and annotation.</title>
        <authorList>
            <consortium name="The Broad Institute Genomics Platform"/>
            <consortium name="The Broad Institute Genome Sequencing Center for Infectious Disease"/>
            <person name="Wu L."/>
            <person name="Ma J."/>
        </authorList>
    </citation>
    <scope>NUCLEOTIDE SEQUENCE [LARGE SCALE GENOMIC DNA]</scope>
    <source>
        <strain evidence="3">CCUG 55585</strain>
    </source>
</reference>